<evidence type="ECO:0000313" key="6">
    <source>
        <dbReference type="EMBL" id="PIO67091.1"/>
    </source>
</evidence>
<dbReference type="GO" id="GO:0016020">
    <property type="term" value="C:membrane"/>
    <property type="evidence" value="ECO:0007669"/>
    <property type="project" value="UniProtKB-SubCell"/>
</dbReference>
<comment type="subcellular location">
    <subcellularLocation>
        <location evidence="1">Membrane</location>
        <topology evidence="1">Multi-pass membrane protein</topology>
    </subcellularLocation>
</comment>
<feature type="transmembrane region" description="Helical" evidence="5">
    <location>
        <begin position="103"/>
        <end position="125"/>
    </location>
</feature>
<dbReference type="OrthoDB" id="1580043at2759"/>
<evidence type="ECO:0000256" key="1">
    <source>
        <dbReference type="ARBA" id="ARBA00004141"/>
    </source>
</evidence>
<name>A0A2G9UA23_TELCI</name>
<feature type="transmembrane region" description="Helical" evidence="5">
    <location>
        <begin position="62"/>
        <end position="83"/>
    </location>
</feature>
<evidence type="ECO:0000256" key="2">
    <source>
        <dbReference type="ARBA" id="ARBA00022692"/>
    </source>
</evidence>
<dbReference type="PANTHER" id="PTHR21191">
    <property type="entry name" value="AQUAPORIN"/>
    <property type="match status" value="1"/>
</dbReference>
<dbReference type="AlphaFoldDB" id="A0A2G9UA23"/>
<evidence type="ECO:0000256" key="3">
    <source>
        <dbReference type="ARBA" id="ARBA00022989"/>
    </source>
</evidence>
<keyword evidence="7" id="KW-1185">Reference proteome</keyword>
<keyword evidence="3 5" id="KW-1133">Transmembrane helix</keyword>
<evidence type="ECO:0008006" key="8">
    <source>
        <dbReference type="Google" id="ProtNLM"/>
    </source>
</evidence>
<dbReference type="GO" id="GO:0005737">
    <property type="term" value="C:cytoplasm"/>
    <property type="evidence" value="ECO:0007669"/>
    <property type="project" value="TreeGrafter"/>
</dbReference>
<proteinExistence type="predicted"/>
<keyword evidence="2 5" id="KW-0812">Transmembrane</keyword>
<dbReference type="EMBL" id="KZ347820">
    <property type="protein sequence ID" value="PIO67091.1"/>
    <property type="molecule type" value="Genomic_DNA"/>
</dbReference>
<accession>A0A2G9UA23</accession>
<dbReference type="SUPFAM" id="SSF81338">
    <property type="entry name" value="Aquaporin-like"/>
    <property type="match status" value="1"/>
</dbReference>
<protein>
    <recommendedName>
        <fullName evidence="8">Aquaporin</fullName>
    </recommendedName>
</protein>
<sequence>MYLFLIGAIMAQWLAVLMYENGISSPENTQTLLMRDFIFALAFEVTGCFVIRLVLPRLPSNIGKYLAPAFIASLFSFAILFIGDAGLDPIVASSLFFGCNGLSAQWFILLYWVCPVIGWMLGAFVGRRPLKSPKKLKRAEKKKKVE</sequence>
<evidence type="ECO:0000256" key="4">
    <source>
        <dbReference type="ARBA" id="ARBA00023136"/>
    </source>
</evidence>
<dbReference type="InterPro" id="IPR051883">
    <property type="entry name" value="AQP11/12_channel"/>
</dbReference>
<evidence type="ECO:0000256" key="5">
    <source>
        <dbReference type="SAM" id="Phobius"/>
    </source>
</evidence>
<keyword evidence="4 5" id="KW-0472">Membrane</keyword>
<feature type="transmembrane region" description="Helical" evidence="5">
    <location>
        <begin position="37"/>
        <end position="55"/>
    </location>
</feature>
<evidence type="ECO:0000313" key="7">
    <source>
        <dbReference type="Proteomes" id="UP000230423"/>
    </source>
</evidence>
<dbReference type="GO" id="GO:0015267">
    <property type="term" value="F:channel activity"/>
    <property type="evidence" value="ECO:0007669"/>
    <property type="project" value="TreeGrafter"/>
</dbReference>
<dbReference type="PANTHER" id="PTHR21191:SF16">
    <property type="entry name" value="AQUAPORIN"/>
    <property type="match status" value="1"/>
</dbReference>
<organism evidence="6 7">
    <name type="scientific">Teladorsagia circumcincta</name>
    <name type="common">Brown stomach worm</name>
    <name type="synonym">Ostertagia circumcincta</name>
    <dbReference type="NCBI Taxonomy" id="45464"/>
    <lineage>
        <taxon>Eukaryota</taxon>
        <taxon>Metazoa</taxon>
        <taxon>Ecdysozoa</taxon>
        <taxon>Nematoda</taxon>
        <taxon>Chromadorea</taxon>
        <taxon>Rhabditida</taxon>
        <taxon>Rhabditina</taxon>
        <taxon>Rhabditomorpha</taxon>
        <taxon>Strongyloidea</taxon>
        <taxon>Trichostrongylidae</taxon>
        <taxon>Teladorsagia</taxon>
    </lineage>
</organism>
<dbReference type="Proteomes" id="UP000230423">
    <property type="component" value="Unassembled WGS sequence"/>
</dbReference>
<dbReference type="Gene3D" id="1.20.1080.10">
    <property type="entry name" value="Glycerol uptake facilitator protein"/>
    <property type="match status" value="1"/>
</dbReference>
<gene>
    <name evidence="6" type="ORF">TELCIR_11174</name>
</gene>
<dbReference type="InterPro" id="IPR023271">
    <property type="entry name" value="Aquaporin-like"/>
</dbReference>
<reference evidence="6 7" key="1">
    <citation type="submission" date="2015-09" db="EMBL/GenBank/DDBJ databases">
        <title>Draft genome of the parasitic nematode Teladorsagia circumcincta isolate WARC Sus (inbred).</title>
        <authorList>
            <person name="Mitreva M."/>
        </authorList>
    </citation>
    <scope>NUCLEOTIDE SEQUENCE [LARGE SCALE GENOMIC DNA]</scope>
    <source>
        <strain evidence="6 7">S</strain>
    </source>
</reference>